<feature type="compositionally biased region" description="Basic and acidic residues" evidence="1">
    <location>
        <begin position="267"/>
        <end position="309"/>
    </location>
</feature>
<gene>
    <name evidence="2" type="ORF">AVDCRST_MAG11-3542</name>
</gene>
<feature type="region of interest" description="Disordered" evidence="1">
    <location>
        <begin position="1"/>
        <end position="160"/>
    </location>
</feature>
<feature type="non-terminal residue" evidence="2">
    <location>
        <position position="350"/>
    </location>
</feature>
<feature type="compositionally biased region" description="Gly residues" evidence="1">
    <location>
        <begin position="118"/>
        <end position="130"/>
    </location>
</feature>
<dbReference type="EC" id="3.6.4.12" evidence="2"/>
<protein>
    <submittedName>
        <fullName evidence="2">RuvB</fullName>
        <ecNumber evidence="2">3.6.4.12</ecNumber>
    </submittedName>
</protein>
<feature type="compositionally biased region" description="Basic and acidic residues" evidence="1">
    <location>
        <begin position="65"/>
        <end position="102"/>
    </location>
</feature>
<dbReference type="AlphaFoldDB" id="A0A6J4M681"/>
<evidence type="ECO:0000256" key="1">
    <source>
        <dbReference type="SAM" id="MobiDB-lite"/>
    </source>
</evidence>
<feature type="compositionally biased region" description="Basic and acidic residues" evidence="1">
    <location>
        <begin position="131"/>
        <end position="153"/>
    </location>
</feature>
<evidence type="ECO:0000313" key="2">
    <source>
        <dbReference type="EMBL" id="CAA9351307.1"/>
    </source>
</evidence>
<feature type="compositionally biased region" description="Basic residues" evidence="1">
    <location>
        <begin position="238"/>
        <end position="266"/>
    </location>
</feature>
<name>A0A6J4M681_9BACT</name>
<feature type="non-terminal residue" evidence="2">
    <location>
        <position position="1"/>
    </location>
</feature>
<accession>A0A6J4M681</accession>
<feature type="compositionally biased region" description="Basic residues" evidence="1">
    <location>
        <begin position="1"/>
        <end position="10"/>
    </location>
</feature>
<dbReference type="GO" id="GO:0016787">
    <property type="term" value="F:hydrolase activity"/>
    <property type="evidence" value="ECO:0007669"/>
    <property type="project" value="UniProtKB-KW"/>
</dbReference>
<keyword evidence="2" id="KW-0378">Hydrolase</keyword>
<proteinExistence type="predicted"/>
<organism evidence="2">
    <name type="scientific">uncultured Gemmatimonadaceae bacterium</name>
    <dbReference type="NCBI Taxonomy" id="246130"/>
    <lineage>
        <taxon>Bacteria</taxon>
        <taxon>Pseudomonadati</taxon>
        <taxon>Gemmatimonadota</taxon>
        <taxon>Gemmatimonadia</taxon>
        <taxon>Gemmatimonadales</taxon>
        <taxon>Gemmatimonadaceae</taxon>
        <taxon>environmental samples</taxon>
    </lineage>
</organism>
<sequence length="350" mass="37919">DARRDHHPRSALRGERRRAEPPPAAAGRVHRAGQGQGQPAHRDPRGARPQGAARPHAVLRAARPGQDHARGADRARAEREHPHDERARGREARRPRVEAHEHAQRRHPVHRRDPPAAPGGGGVPLPGDGGLPDRHPVERGAQGDDDHDADRAVHAHRRHHALRDAHVADARAVRHQPAAQLLRHRHARAHRAADGGGAARGDRGGGGGGDRVAVARHAAHREPAPAPRARLRRGEGRRAHHARGGRRRVAAARRGRVRARRHGRARAARDHREVRRRPGGDQHDRGSRGRRLGHDRGGVRALPRAERIPAAHPARAHGDESGVPPLRLRGAGARDARAEPADGAVQAGAL</sequence>
<feature type="region of interest" description="Disordered" evidence="1">
    <location>
        <begin position="183"/>
        <end position="350"/>
    </location>
</feature>
<feature type="compositionally biased region" description="Gly residues" evidence="1">
    <location>
        <begin position="194"/>
        <end position="210"/>
    </location>
</feature>
<dbReference type="EMBL" id="CADCTU010000762">
    <property type="protein sequence ID" value="CAA9351307.1"/>
    <property type="molecule type" value="Genomic_DNA"/>
</dbReference>
<dbReference type="GO" id="GO:0003678">
    <property type="term" value="F:DNA helicase activity"/>
    <property type="evidence" value="ECO:0007669"/>
    <property type="project" value="UniProtKB-EC"/>
</dbReference>
<reference evidence="2" key="1">
    <citation type="submission" date="2020-02" db="EMBL/GenBank/DDBJ databases">
        <authorList>
            <person name="Meier V. D."/>
        </authorList>
    </citation>
    <scope>NUCLEOTIDE SEQUENCE</scope>
    <source>
        <strain evidence="2">AVDCRST_MAG11</strain>
    </source>
</reference>